<feature type="transmembrane region" description="Helical" evidence="11">
    <location>
        <begin position="151"/>
        <end position="174"/>
    </location>
</feature>
<dbReference type="GO" id="GO:0000155">
    <property type="term" value="F:phosphorelay sensor kinase activity"/>
    <property type="evidence" value="ECO:0007669"/>
    <property type="project" value="InterPro"/>
</dbReference>
<dbReference type="PANTHER" id="PTHR45436">
    <property type="entry name" value="SENSOR HISTIDINE KINASE YKOH"/>
    <property type="match status" value="1"/>
</dbReference>
<keyword evidence="4" id="KW-0597">Phosphoprotein</keyword>
<evidence type="ECO:0000256" key="3">
    <source>
        <dbReference type="ARBA" id="ARBA00012438"/>
    </source>
</evidence>
<dbReference type="InterPro" id="IPR005467">
    <property type="entry name" value="His_kinase_dom"/>
</dbReference>
<dbReference type="PROSITE" id="PS50109">
    <property type="entry name" value="HIS_KIN"/>
    <property type="match status" value="1"/>
</dbReference>
<evidence type="ECO:0000256" key="12">
    <source>
        <dbReference type="SAM" id="SignalP"/>
    </source>
</evidence>
<dbReference type="PROSITE" id="PS50885">
    <property type="entry name" value="HAMP"/>
    <property type="match status" value="1"/>
</dbReference>
<dbReference type="Pfam" id="PF00672">
    <property type="entry name" value="HAMP"/>
    <property type="match status" value="1"/>
</dbReference>
<evidence type="ECO:0000256" key="1">
    <source>
        <dbReference type="ARBA" id="ARBA00000085"/>
    </source>
</evidence>
<dbReference type="CDD" id="cd00075">
    <property type="entry name" value="HATPase"/>
    <property type="match status" value="1"/>
</dbReference>
<dbReference type="PANTHER" id="PTHR45436:SF5">
    <property type="entry name" value="SENSOR HISTIDINE KINASE TRCS"/>
    <property type="match status" value="1"/>
</dbReference>
<dbReference type="Gene3D" id="6.10.340.10">
    <property type="match status" value="1"/>
</dbReference>
<dbReference type="EMBL" id="LLZH01000024">
    <property type="protein sequence ID" value="KUL40780.1"/>
    <property type="molecule type" value="Genomic_DNA"/>
</dbReference>
<accession>A0A0X3V7S4</accession>
<feature type="domain" description="HAMP" evidence="14">
    <location>
        <begin position="175"/>
        <end position="233"/>
    </location>
</feature>
<dbReference type="InterPro" id="IPR036890">
    <property type="entry name" value="HATPase_C_sf"/>
</dbReference>
<evidence type="ECO:0000256" key="10">
    <source>
        <dbReference type="ARBA" id="ARBA00023136"/>
    </source>
</evidence>
<evidence type="ECO:0000256" key="9">
    <source>
        <dbReference type="ARBA" id="ARBA00023012"/>
    </source>
</evidence>
<evidence type="ECO:0000256" key="7">
    <source>
        <dbReference type="ARBA" id="ARBA00022777"/>
    </source>
</evidence>
<dbReference type="RefSeq" id="WP_083970952.1">
    <property type="nucleotide sequence ID" value="NZ_LLZH01000024.1"/>
</dbReference>
<dbReference type="GO" id="GO:0005886">
    <property type="term" value="C:plasma membrane"/>
    <property type="evidence" value="ECO:0007669"/>
    <property type="project" value="UniProtKB-SubCell"/>
</dbReference>
<dbReference type="InterPro" id="IPR003660">
    <property type="entry name" value="HAMP_dom"/>
</dbReference>
<dbReference type="FunFam" id="1.10.287.130:FF:000001">
    <property type="entry name" value="Two-component sensor histidine kinase"/>
    <property type="match status" value="1"/>
</dbReference>
<evidence type="ECO:0000256" key="2">
    <source>
        <dbReference type="ARBA" id="ARBA00004236"/>
    </source>
</evidence>
<dbReference type="SUPFAM" id="SSF55874">
    <property type="entry name" value="ATPase domain of HSP90 chaperone/DNA topoisomerase II/histidine kinase"/>
    <property type="match status" value="1"/>
</dbReference>
<evidence type="ECO:0000256" key="11">
    <source>
        <dbReference type="SAM" id="Phobius"/>
    </source>
</evidence>
<dbReference type="InterPro" id="IPR036097">
    <property type="entry name" value="HisK_dim/P_sf"/>
</dbReference>
<dbReference type="SMART" id="SM00304">
    <property type="entry name" value="HAMP"/>
    <property type="match status" value="1"/>
</dbReference>
<dbReference type="SMART" id="SM00388">
    <property type="entry name" value="HisKA"/>
    <property type="match status" value="1"/>
</dbReference>
<reference evidence="15 16" key="1">
    <citation type="submission" date="2015-10" db="EMBL/GenBank/DDBJ databases">
        <authorList>
            <person name="Gilbert D.G."/>
        </authorList>
    </citation>
    <scope>NUCLEOTIDE SEQUENCE [LARGE SCALE GENOMIC DNA]</scope>
    <source>
        <strain evidence="15 16">NRRL B-16712</strain>
    </source>
</reference>
<evidence type="ECO:0000313" key="15">
    <source>
        <dbReference type="EMBL" id="KUL40780.1"/>
    </source>
</evidence>
<comment type="caution">
    <text evidence="15">The sequence shown here is derived from an EMBL/GenBank/DDBJ whole genome shotgun (WGS) entry which is preliminary data.</text>
</comment>
<proteinExistence type="predicted"/>
<dbReference type="EC" id="2.7.13.3" evidence="3"/>
<dbReference type="SMART" id="SM00387">
    <property type="entry name" value="HATPase_c"/>
    <property type="match status" value="1"/>
</dbReference>
<dbReference type="InterPro" id="IPR003661">
    <property type="entry name" value="HisK_dim/P_dom"/>
</dbReference>
<keyword evidence="6 11" id="KW-0812">Transmembrane</keyword>
<keyword evidence="10 11" id="KW-0472">Membrane</keyword>
<dbReference type="CDD" id="cd00082">
    <property type="entry name" value="HisKA"/>
    <property type="match status" value="1"/>
</dbReference>
<dbReference type="AlphaFoldDB" id="A0A0X3V7S4"/>
<keyword evidence="9" id="KW-0902">Two-component regulatory system</keyword>
<feature type="signal peptide" evidence="12">
    <location>
        <begin position="1"/>
        <end position="18"/>
    </location>
</feature>
<keyword evidence="5" id="KW-0808">Transferase</keyword>
<protein>
    <recommendedName>
        <fullName evidence="3">histidine kinase</fullName>
        <ecNumber evidence="3">2.7.13.3</ecNumber>
    </recommendedName>
</protein>
<dbReference type="Gene3D" id="1.10.287.130">
    <property type="match status" value="1"/>
</dbReference>
<feature type="domain" description="Histidine kinase" evidence="13">
    <location>
        <begin position="248"/>
        <end position="462"/>
    </location>
</feature>
<keyword evidence="8 11" id="KW-1133">Transmembrane helix</keyword>
<dbReference type="InterPro" id="IPR003594">
    <property type="entry name" value="HATPase_dom"/>
</dbReference>
<evidence type="ECO:0000259" key="13">
    <source>
        <dbReference type="PROSITE" id="PS50109"/>
    </source>
</evidence>
<dbReference type="Pfam" id="PF00512">
    <property type="entry name" value="HisKA"/>
    <property type="match status" value="1"/>
</dbReference>
<evidence type="ECO:0000259" key="14">
    <source>
        <dbReference type="PROSITE" id="PS50885"/>
    </source>
</evidence>
<dbReference type="Proteomes" id="UP000053244">
    <property type="component" value="Unassembled WGS sequence"/>
</dbReference>
<dbReference type="InterPro" id="IPR050428">
    <property type="entry name" value="TCS_sensor_his_kinase"/>
</dbReference>
<dbReference type="Pfam" id="PF02518">
    <property type="entry name" value="HATPase_c"/>
    <property type="match status" value="1"/>
</dbReference>
<evidence type="ECO:0000256" key="4">
    <source>
        <dbReference type="ARBA" id="ARBA00022553"/>
    </source>
</evidence>
<gene>
    <name evidence="15" type="ORF">ADL15_06020</name>
</gene>
<evidence type="ECO:0000256" key="6">
    <source>
        <dbReference type="ARBA" id="ARBA00022692"/>
    </source>
</evidence>
<sequence>MTRRTLRFSLVTSMVALAAAGLLVTCGTAAVALRSYLLERTDEQLAAAAELVRQRATVLVPDGPELRSVVSVTEYLIEYRRADGRTLRFASGSPLPADPLLDRADPARASVQTITDTAGARYRVRLVPLPGGSRVLVGLPLAPVRNTVARFVLIAALTGAVVLVLLTLLARWLVHRRLRPLDEIAATAAAIAGGDLDRRAGAPPAGSAAARTEVGRLSTAVDRMLTRIQAAMTARERSEERMRAFVADASHELRTPVTSISGYLQLIRTGVIDLGARPDVLRRIEEEAGRMGALVNELLYLARLDADPPARRDPVDLTALIRDAVADASAVEPSRPLTVSVPAGPPVIVAGDDGTLRQVLANLLGNVRAHTPPGAAAQVSVVVTGDRVRIAVRDTGPGMSAEAAAHAFERFWRAEESRARSGGAGLGLAIVAEAVRAHGGETGIVSSPGAGATVWFALPGVPNELSSGSHPGVTGG</sequence>
<comment type="subcellular location">
    <subcellularLocation>
        <location evidence="2">Cell membrane</location>
    </subcellularLocation>
</comment>
<organism evidence="15 16">
    <name type="scientific">Actinoplanes awajinensis subsp. mycoplanecinus</name>
    <dbReference type="NCBI Taxonomy" id="135947"/>
    <lineage>
        <taxon>Bacteria</taxon>
        <taxon>Bacillati</taxon>
        <taxon>Actinomycetota</taxon>
        <taxon>Actinomycetes</taxon>
        <taxon>Micromonosporales</taxon>
        <taxon>Micromonosporaceae</taxon>
        <taxon>Actinoplanes</taxon>
    </lineage>
</organism>
<keyword evidence="7" id="KW-0418">Kinase</keyword>
<dbReference type="SUPFAM" id="SSF47384">
    <property type="entry name" value="Homodimeric domain of signal transducing histidine kinase"/>
    <property type="match status" value="1"/>
</dbReference>
<dbReference type="PRINTS" id="PR00344">
    <property type="entry name" value="BCTRLSENSOR"/>
</dbReference>
<keyword evidence="16" id="KW-1185">Reference proteome</keyword>
<keyword evidence="12" id="KW-0732">Signal</keyword>
<feature type="chain" id="PRO_5038857647" description="histidine kinase" evidence="12">
    <location>
        <begin position="19"/>
        <end position="476"/>
    </location>
</feature>
<name>A0A0X3V7S4_9ACTN</name>
<evidence type="ECO:0000256" key="8">
    <source>
        <dbReference type="ARBA" id="ARBA00022989"/>
    </source>
</evidence>
<comment type="catalytic activity">
    <reaction evidence="1">
        <text>ATP + protein L-histidine = ADP + protein N-phospho-L-histidine.</text>
        <dbReference type="EC" id="2.7.13.3"/>
    </reaction>
</comment>
<dbReference type="Gene3D" id="3.30.565.10">
    <property type="entry name" value="Histidine kinase-like ATPase, C-terminal domain"/>
    <property type="match status" value="1"/>
</dbReference>
<dbReference type="OrthoDB" id="5242752at2"/>
<evidence type="ECO:0000256" key="5">
    <source>
        <dbReference type="ARBA" id="ARBA00022679"/>
    </source>
</evidence>
<evidence type="ECO:0000313" key="16">
    <source>
        <dbReference type="Proteomes" id="UP000053244"/>
    </source>
</evidence>
<dbReference type="InterPro" id="IPR004358">
    <property type="entry name" value="Sig_transdc_His_kin-like_C"/>
</dbReference>